<feature type="domain" description="Heme-copper oxidase subunit III family profile" evidence="10">
    <location>
        <begin position="4"/>
        <end position="263"/>
    </location>
</feature>
<evidence type="ECO:0000313" key="12">
    <source>
        <dbReference type="Proteomes" id="UP000247702"/>
    </source>
</evidence>
<proteinExistence type="inferred from homology"/>
<dbReference type="InterPro" id="IPR035973">
    <property type="entry name" value="Cyt_c_oxidase_su3-like_sf"/>
</dbReference>
<evidence type="ECO:0000256" key="6">
    <source>
        <dbReference type="ARBA" id="ARBA00022989"/>
    </source>
</evidence>
<dbReference type="EMBL" id="BEXD01004288">
    <property type="protein sequence ID" value="GBC09321.1"/>
    <property type="molecule type" value="Genomic_DNA"/>
</dbReference>
<evidence type="ECO:0000256" key="5">
    <source>
        <dbReference type="ARBA" id="ARBA00022967"/>
    </source>
</evidence>
<dbReference type="GO" id="GO:0006123">
    <property type="term" value="P:mitochondrial electron transport, cytochrome c to oxygen"/>
    <property type="evidence" value="ECO:0007669"/>
    <property type="project" value="TreeGrafter"/>
</dbReference>
<gene>
    <name evidence="11" type="ORF">RclHR1_08760017</name>
</gene>
<dbReference type="InterPro" id="IPR013833">
    <property type="entry name" value="Cyt_c_oxidase_su3_a-hlx"/>
</dbReference>
<dbReference type="Pfam" id="PF00961">
    <property type="entry name" value="LAGLIDADG_1"/>
    <property type="match status" value="1"/>
</dbReference>
<dbReference type="GO" id="GO:0045277">
    <property type="term" value="C:respiratory chain complex IV"/>
    <property type="evidence" value="ECO:0007669"/>
    <property type="project" value="UniProtKB-ARBA"/>
</dbReference>
<dbReference type="PANTHER" id="PTHR11403">
    <property type="entry name" value="CYTOCHROME C OXIDASE SUBUNIT III"/>
    <property type="match status" value="1"/>
</dbReference>
<evidence type="ECO:0000256" key="9">
    <source>
        <dbReference type="SAM" id="Phobius"/>
    </source>
</evidence>
<feature type="transmembrane region" description="Helical" evidence="9">
    <location>
        <begin position="290"/>
        <end position="309"/>
    </location>
</feature>
<keyword evidence="12" id="KW-1185">Reference proteome</keyword>
<dbReference type="Pfam" id="PF00510">
    <property type="entry name" value="COX3"/>
    <property type="match status" value="1"/>
</dbReference>
<comment type="function">
    <text evidence="8">Component of the cytochrome c oxidase, the last enzyme in the mitochondrial electron transport chain which drives oxidative phosphorylation. The respiratory chain contains 3 multisubunit complexes succinate dehydrogenase (complex II, CII), ubiquinol-cytochrome c oxidoreductase (cytochrome b-c1 complex, complex III, CIII) and cytochrome c oxidase (complex IV, CIV), that cooperate to transfer electrons derived from NADH and succinate to molecular oxygen, creating an electrochemical gradient over the inner membrane that drives transmembrane transport and the ATP synthase. Cytochrome c oxidase is the component of the respiratory chain that catalyzes the reduction of oxygen to water. Electrons originating from reduced cytochrome c in the intermembrane space (IMS) are transferred via the dinuclear copper A center (CU(A)) of subunit 2 and heme A of subunit 1 to the active site in subunit 1, a binuclear center (BNC) formed by heme A3 and copper B (CU(B)). The BNC reduces molecular oxygen to 2 water molecules using 4 electrons from cytochrome c in the IMS and 4 protons from the mitochondrial matrix.</text>
</comment>
<organism evidence="11 12">
    <name type="scientific">Rhizophagus clarus</name>
    <dbReference type="NCBI Taxonomy" id="94130"/>
    <lineage>
        <taxon>Eukaryota</taxon>
        <taxon>Fungi</taxon>
        <taxon>Fungi incertae sedis</taxon>
        <taxon>Mucoromycota</taxon>
        <taxon>Glomeromycotina</taxon>
        <taxon>Glomeromycetes</taxon>
        <taxon>Glomerales</taxon>
        <taxon>Glomeraceae</taxon>
        <taxon>Rhizophagus</taxon>
    </lineage>
</organism>
<dbReference type="CDD" id="cd01665">
    <property type="entry name" value="Cyt_c_Oxidase_III"/>
    <property type="match status" value="1"/>
</dbReference>
<dbReference type="InterPro" id="IPR027434">
    <property type="entry name" value="Homing_endonucl"/>
</dbReference>
<evidence type="ECO:0000256" key="8">
    <source>
        <dbReference type="RuleBase" id="RU003375"/>
    </source>
</evidence>
<comment type="caution">
    <text evidence="11">The sequence shown here is derived from an EMBL/GenBank/DDBJ whole genome shotgun (WGS) entry which is preliminary data.</text>
</comment>
<evidence type="ECO:0000313" key="11">
    <source>
        <dbReference type="EMBL" id="GBC09321.1"/>
    </source>
</evidence>
<evidence type="ECO:0000256" key="7">
    <source>
        <dbReference type="ARBA" id="ARBA00023136"/>
    </source>
</evidence>
<feature type="transmembrane region" description="Helical" evidence="9">
    <location>
        <begin position="193"/>
        <end position="222"/>
    </location>
</feature>
<reference evidence="11 12" key="1">
    <citation type="submission" date="2017-11" db="EMBL/GenBank/DDBJ databases">
        <title>The genome of Rhizophagus clarus HR1 reveals common genetic basis of auxotrophy among arbuscular mycorrhizal fungi.</title>
        <authorList>
            <person name="Kobayashi Y."/>
        </authorList>
    </citation>
    <scope>NUCLEOTIDE SEQUENCE [LARGE SCALE GENOMIC DNA]</scope>
    <source>
        <strain evidence="11 12">HR1</strain>
    </source>
</reference>
<feature type="transmembrane region" description="Helical" evidence="9">
    <location>
        <begin position="81"/>
        <end position="104"/>
    </location>
</feature>
<keyword evidence="5" id="KW-1278">Translocase</keyword>
<dbReference type="SUPFAM" id="SSF55608">
    <property type="entry name" value="Homing endonucleases"/>
    <property type="match status" value="2"/>
</dbReference>
<feature type="transmembrane region" description="Helical" evidence="9">
    <location>
        <begin position="16"/>
        <end position="35"/>
    </location>
</feature>
<dbReference type="FunFam" id="1.10.287.70:FF:000082">
    <property type="entry name" value="Cytochrome c oxidase subunit 3"/>
    <property type="match status" value="1"/>
</dbReference>
<dbReference type="Gene3D" id="1.10.287.70">
    <property type="match status" value="1"/>
</dbReference>
<name>A0A2Z6S4C9_9GLOM</name>
<dbReference type="GO" id="GO:0031966">
    <property type="term" value="C:mitochondrial membrane"/>
    <property type="evidence" value="ECO:0007669"/>
    <property type="project" value="UniProtKB-SubCell"/>
</dbReference>
<keyword evidence="8" id="KW-0496">Mitochondrion</keyword>
<dbReference type="PROSITE" id="PS50253">
    <property type="entry name" value="COX3"/>
    <property type="match status" value="1"/>
</dbReference>
<dbReference type="AlphaFoldDB" id="A0A2Z6S4C9"/>
<dbReference type="Gene3D" id="3.10.28.10">
    <property type="entry name" value="Homing endonucleases"/>
    <property type="match status" value="2"/>
</dbReference>
<comment type="similarity">
    <text evidence="2 8">Belongs to the cytochrome c oxidase subunit 3 family.</text>
</comment>
<feature type="transmembrane region" description="Helical" evidence="9">
    <location>
        <begin position="42"/>
        <end position="61"/>
    </location>
</feature>
<feature type="transmembrane region" description="Helical" evidence="9">
    <location>
        <begin position="161"/>
        <end position="181"/>
    </location>
</feature>
<evidence type="ECO:0000256" key="4">
    <source>
        <dbReference type="ARBA" id="ARBA00022692"/>
    </source>
</evidence>
<dbReference type="Proteomes" id="UP000247702">
    <property type="component" value="Unassembled WGS sequence"/>
</dbReference>
<dbReference type="PANTHER" id="PTHR11403:SF7">
    <property type="entry name" value="CYTOCHROME C OXIDASE SUBUNIT 3"/>
    <property type="match status" value="1"/>
</dbReference>
<protein>
    <recommendedName>
        <fullName evidence="3 8">Cytochrome c oxidase subunit 3</fullName>
    </recommendedName>
</protein>
<comment type="subcellular location">
    <subcellularLocation>
        <location evidence="1">Mitochondrion membrane</location>
        <topology evidence="1">Multi-pass membrane protein</topology>
    </subcellularLocation>
</comment>
<dbReference type="GO" id="GO:0004129">
    <property type="term" value="F:cytochrome-c oxidase activity"/>
    <property type="evidence" value="ECO:0007669"/>
    <property type="project" value="InterPro"/>
</dbReference>
<accession>A0A2Z6S4C9</accession>
<keyword evidence="4 8" id="KW-0812">Transmembrane</keyword>
<dbReference type="GO" id="GO:0004519">
    <property type="term" value="F:endonuclease activity"/>
    <property type="evidence" value="ECO:0007669"/>
    <property type="project" value="InterPro"/>
</dbReference>
<dbReference type="InterPro" id="IPR033945">
    <property type="entry name" value="Cyt_c_oxase_su3_dom"/>
</dbReference>
<dbReference type="SUPFAM" id="SSF81452">
    <property type="entry name" value="Cytochrome c oxidase subunit III-like"/>
    <property type="match status" value="1"/>
</dbReference>
<dbReference type="InterPro" id="IPR000298">
    <property type="entry name" value="Cyt_c_oxidase-like_su3"/>
</dbReference>
<keyword evidence="7 9" id="KW-0472">Membrane</keyword>
<dbReference type="InterPro" id="IPR024791">
    <property type="entry name" value="Cyt_c/ubiquinol_Oxase_su3"/>
</dbReference>
<dbReference type="InterPro" id="IPR004860">
    <property type="entry name" value="LAGLIDADG_dom"/>
</dbReference>
<dbReference type="STRING" id="94130.A0A2Z6S4C9"/>
<evidence type="ECO:0000259" key="10">
    <source>
        <dbReference type="PROSITE" id="PS50253"/>
    </source>
</evidence>
<sequence>MKFQPHPYHLVEPSPWPLAGSIALFITTISAVCFFHGYGHGGVFLTIGLLSVLFTMALWWADVIREGTFLGHHTVRVQQGLILGIILFIVSEVFFFLSIFWAFFDSALAPTVELGCSWPPAGIQPIEPWELPLVNTILLLSSGATVTWSHHSLIAGDRKNAILALIYTIILALIFTGVQLYEYYNAPFTISDGAFGSCFFFGTGFHGFHVLIGSIFLSVSLYRLINYHLTKHHHVGYEGAILYWQRNAVLVAFETNLGSPWGGIGTPTRGSATGLYLTLSTRLITVLKSFVSLYFYGLTFILTCYINFLKFFSGISGQPAITTYSLCFEEESVSEQILREAKREFEDLKEKFLLDPSKYNGGLTPNSFKSFINGLFQSEGLLSIYFQAKSLLKGRISLQSRFVISQNYSKETAILFLQLHQVLGGIGYFVFEVLDSNTVHLKFKVNDSKAILTTILPYLDEVYGQKAWCVQIFPLIHQLTAELSNKWESSKAIELISLIYSLNPEGNARKLSLEEQLKELGLPLPNLVPTLPTFKENMKVPSIPFIIGFFLGDGSLGITLDDPKARYPMVYVKLFFHLFQKTSPETLHMFSLFAQALSPFFSLKLSSNSEGMTLLSLSGKKVAEQVLPFLLDHQKFLYWKKPQVDLTSQVAQIILDKEHLTKDGLTRIISLIFNSPVHSHKKSSEYWLGLIEKAFPEGSKPRRGSKS</sequence>
<evidence type="ECO:0000256" key="2">
    <source>
        <dbReference type="ARBA" id="ARBA00010581"/>
    </source>
</evidence>
<dbReference type="Gene3D" id="1.20.120.80">
    <property type="entry name" value="Cytochrome c oxidase, subunit III, four-helix bundle"/>
    <property type="match status" value="1"/>
</dbReference>
<keyword evidence="6 9" id="KW-1133">Transmembrane helix</keyword>
<evidence type="ECO:0000256" key="3">
    <source>
        <dbReference type="ARBA" id="ARBA00015944"/>
    </source>
</evidence>
<evidence type="ECO:0000256" key="1">
    <source>
        <dbReference type="ARBA" id="ARBA00004225"/>
    </source>
</evidence>